<dbReference type="KEGG" id="fnf:BSQ88_05180"/>
<organism evidence="7 8">
    <name type="scientific">Fusobacterium necrophorum subsp. funduliforme</name>
    <dbReference type="NCBI Taxonomy" id="143387"/>
    <lineage>
        <taxon>Bacteria</taxon>
        <taxon>Fusobacteriati</taxon>
        <taxon>Fusobacteriota</taxon>
        <taxon>Fusobacteriia</taxon>
        <taxon>Fusobacteriales</taxon>
        <taxon>Fusobacteriaceae</taxon>
        <taxon>Fusobacterium</taxon>
    </lineage>
</organism>
<keyword evidence="6" id="KW-0418">Kinase</keyword>
<dbReference type="InterPro" id="IPR011055">
    <property type="entry name" value="Dup_hybrid_motif"/>
</dbReference>
<evidence type="ECO:0000256" key="6">
    <source>
        <dbReference type="ARBA" id="ARBA00022777"/>
    </source>
</evidence>
<dbReference type="EMBL" id="LVEA01000001">
    <property type="protein sequence ID" value="KYL05548.1"/>
    <property type="molecule type" value="Genomic_DNA"/>
</dbReference>
<dbReference type="Gene3D" id="2.70.70.10">
    <property type="entry name" value="Glucose Permease (Domain IIA)"/>
    <property type="match status" value="1"/>
</dbReference>
<dbReference type="NCBIfam" id="TIGR00830">
    <property type="entry name" value="PTBA"/>
    <property type="match status" value="1"/>
</dbReference>
<dbReference type="InterPro" id="IPR001127">
    <property type="entry name" value="PTS_EIIA_1_perm"/>
</dbReference>
<comment type="subcellular location">
    <subcellularLocation>
        <location evidence="1">Cytoplasm</location>
    </subcellularLocation>
</comment>
<dbReference type="GO" id="GO:0009401">
    <property type="term" value="P:phosphoenolpyruvate-dependent sugar phosphotransferase system"/>
    <property type="evidence" value="ECO:0007669"/>
    <property type="project" value="UniProtKB-KW"/>
</dbReference>
<sequence>MGLFHNLFGKKEEKKVVTIYAPINGKVIDLAEIPDPAFAEKMVGDGCGMEPKEGAICSPVNGEVANVFDTRHAVSFDSEDGLEMIVHFGIDTVKLKGEGFKSLRGEGPTKVGDPIVEYDLAYISANAPSIKTPVIINNMEEVEHIEVIALGQEVKVGDPIMKVTLK</sequence>
<dbReference type="GO" id="GO:0005737">
    <property type="term" value="C:cytoplasm"/>
    <property type="evidence" value="ECO:0007669"/>
    <property type="project" value="UniProtKB-SubCell"/>
</dbReference>
<dbReference type="PROSITE" id="PS51093">
    <property type="entry name" value="PTS_EIIA_TYPE_1"/>
    <property type="match status" value="1"/>
</dbReference>
<dbReference type="GO" id="GO:0016301">
    <property type="term" value="F:kinase activity"/>
    <property type="evidence" value="ECO:0007669"/>
    <property type="project" value="UniProtKB-KW"/>
</dbReference>
<keyword evidence="3 7" id="KW-0762">Sugar transport</keyword>
<evidence type="ECO:0000313" key="7">
    <source>
        <dbReference type="EMBL" id="KYL05548.1"/>
    </source>
</evidence>
<dbReference type="FunFam" id="2.70.70.10:FF:000001">
    <property type="entry name" value="PTS system glucose-specific IIA component"/>
    <property type="match status" value="1"/>
</dbReference>
<evidence type="ECO:0000256" key="4">
    <source>
        <dbReference type="ARBA" id="ARBA00022679"/>
    </source>
</evidence>
<dbReference type="AlphaFoldDB" id="A0A162JCU7"/>
<protein>
    <submittedName>
        <fullName evidence="7">PTS sugar transporter subunit IIA</fullName>
    </submittedName>
</protein>
<proteinExistence type="predicted"/>
<evidence type="ECO:0000313" key="8">
    <source>
        <dbReference type="Proteomes" id="UP000075816"/>
    </source>
</evidence>
<accession>A0A162JCU7</accession>
<dbReference type="SUPFAM" id="SSF51261">
    <property type="entry name" value="Duplicated hybrid motif"/>
    <property type="match status" value="1"/>
</dbReference>
<comment type="caution">
    <text evidence="7">The sequence shown here is derived from an EMBL/GenBank/DDBJ whole genome shotgun (WGS) entry which is preliminary data.</text>
</comment>
<dbReference type="PANTHER" id="PTHR45008">
    <property type="entry name" value="PTS SYSTEM GLUCOSE-SPECIFIC EIIA COMPONENT"/>
    <property type="match status" value="1"/>
</dbReference>
<name>A0A162JCU7_9FUSO</name>
<evidence type="ECO:0000256" key="5">
    <source>
        <dbReference type="ARBA" id="ARBA00022683"/>
    </source>
</evidence>
<reference evidence="7 8" key="1">
    <citation type="submission" date="2016-03" db="EMBL/GenBank/DDBJ databases">
        <title>Comparative genomics of human isolates of Fusobacterium necrophorum.</title>
        <authorList>
            <person name="Jensen A."/>
            <person name="Bank S."/>
            <person name="Andersen P.S."/>
            <person name="Kristensen L.H."/>
            <person name="Prag J."/>
        </authorList>
    </citation>
    <scope>NUCLEOTIDE SEQUENCE [LARGE SCALE GENOMIC DNA]</scope>
    <source>
        <strain evidence="7 8">LS_1264</strain>
    </source>
</reference>
<keyword evidence="5" id="KW-0598">Phosphotransferase system</keyword>
<dbReference type="PANTHER" id="PTHR45008:SF1">
    <property type="entry name" value="PTS SYSTEM GLUCOSE-SPECIFIC EIIA COMPONENT"/>
    <property type="match status" value="1"/>
</dbReference>
<evidence type="ECO:0000256" key="3">
    <source>
        <dbReference type="ARBA" id="ARBA00022597"/>
    </source>
</evidence>
<evidence type="ECO:0000256" key="1">
    <source>
        <dbReference type="ARBA" id="ARBA00004496"/>
    </source>
</evidence>
<dbReference type="eggNOG" id="COG2190">
    <property type="taxonomic scope" value="Bacteria"/>
</dbReference>
<keyword evidence="4" id="KW-0808">Transferase</keyword>
<keyword evidence="2" id="KW-0813">Transport</keyword>
<dbReference type="PROSITE" id="PS00371">
    <property type="entry name" value="PTS_EIIA_TYPE_1_HIS"/>
    <property type="match status" value="1"/>
</dbReference>
<dbReference type="Pfam" id="PF00358">
    <property type="entry name" value="PTS_EIIA_1"/>
    <property type="match status" value="1"/>
</dbReference>
<evidence type="ECO:0000256" key="2">
    <source>
        <dbReference type="ARBA" id="ARBA00022448"/>
    </source>
</evidence>
<dbReference type="InterPro" id="IPR050890">
    <property type="entry name" value="PTS_EIIA_component"/>
</dbReference>
<gene>
    <name evidence="7" type="ORF">A2J07_02085</name>
</gene>
<dbReference type="RefSeq" id="WP_005953970.1">
    <property type="nucleotide sequence ID" value="NZ_CAXOUJ010000032.1"/>
</dbReference>
<dbReference type="Proteomes" id="UP000075816">
    <property type="component" value="Unassembled WGS sequence"/>
</dbReference>